<feature type="active site" evidence="1">
    <location>
        <position position="76"/>
    </location>
</feature>
<feature type="binding site" evidence="2">
    <location>
        <position position="120"/>
    </location>
    <ligand>
        <name>substrate</name>
    </ligand>
</feature>
<feature type="active site" evidence="1">
    <location>
        <position position="50"/>
    </location>
</feature>
<dbReference type="InterPro" id="IPR054485">
    <property type="entry name" value="FlK-like_dom"/>
</dbReference>
<evidence type="ECO:0000256" key="1">
    <source>
        <dbReference type="PIRSR" id="PIRSR014972-1"/>
    </source>
</evidence>
<gene>
    <name evidence="4" type="ORF">AUC68_13140</name>
</gene>
<dbReference type="OrthoDB" id="6902891at2"/>
<keyword evidence="5" id="KW-1185">Reference proteome</keyword>
<dbReference type="Proteomes" id="UP000094501">
    <property type="component" value="Unassembled WGS sequence"/>
</dbReference>
<proteinExistence type="predicted"/>
<dbReference type="STRING" id="1774968.AUC68_13140"/>
<dbReference type="Gene3D" id="3.10.129.10">
    <property type="entry name" value="Hotdog Thioesterase"/>
    <property type="match status" value="1"/>
</dbReference>
<comment type="caution">
    <text evidence="4">The sequence shown here is derived from an EMBL/GenBank/DDBJ whole genome shotgun (WGS) entry which is preliminary data.</text>
</comment>
<evidence type="ECO:0000313" key="4">
    <source>
        <dbReference type="EMBL" id="ODS00881.1"/>
    </source>
</evidence>
<evidence type="ECO:0000313" key="5">
    <source>
        <dbReference type="Proteomes" id="UP000094501"/>
    </source>
</evidence>
<dbReference type="EMBL" id="LPWG01000003">
    <property type="protein sequence ID" value="ODS00881.1"/>
    <property type="molecule type" value="Genomic_DNA"/>
</dbReference>
<sequence length="153" mass="16828">MKDTLAPGLKHSFAYKVPATKTVPHLYEESPELQAMPEVFATAFMIGLMEWTCVQLLAPHLDEGEGSVGVHVDVSHTAATPPGLTVTVEAECIEVRGPRAKFRLRAHDGVDEIGAGIHDRFIVAWNRFERGLAPKRDRSLDARPDKSFEEAPA</sequence>
<dbReference type="InterPro" id="IPR029069">
    <property type="entry name" value="HotDog_dom_sf"/>
</dbReference>
<accession>A0A1E3W512</accession>
<organism evidence="4 5">
    <name type="scientific">Methyloceanibacter methanicus</name>
    <dbReference type="NCBI Taxonomy" id="1774968"/>
    <lineage>
        <taxon>Bacteria</taxon>
        <taxon>Pseudomonadati</taxon>
        <taxon>Pseudomonadota</taxon>
        <taxon>Alphaproteobacteria</taxon>
        <taxon>Hyphomicrobiales</taxon>
        <taxon>Hyphomicrobiaceae</taxon>
        <taxon>Methyloceanibacter</taxon>
    </lineage>
</organism>
<name>A0A1E3W512_9HYPH</name>
<dbReference type="Pfam" id="PF22636">
    <property type="entry name" value="FlK"/>
    <property type="match status" value="1"/>
</dbReference>
<feature type="domain" description="Fluoroacetyl-CoA-specific thioesterase-like" evidence="3">
    <location>
        <begin position="34"/>
        <end position="124"/>
    </location>
</feature>
<dbReference type="CDD" id="cd03440">
    <property type="entry name" value="hot_dog"/>
    <property type="match status" value="1"/>
</dbReference>
<reference evidence="4 5" key="1">
    <citation type="journal article" date="2016" name="Environ. Microbiol.">
        <title>New Methyloceanibacter diversity from North Sea sediments includes methanotroph containing solely the soluble methane monooxygenase.</title>
        <authorList>
            <person name="Vekeman B."/>
            <person name="Kerckhof F.M."/>
            <person name="Cremers G."/>
            <person name="de Vos P."/>
            <person name="Vandamme P."/>
            <person name="Boon N."/>
            <person name="Op den Camp H.J."/>
            <person name="Heylen K."/>
        </authorList>
    </citation>
    <scope>NUCLEOTIDE SEQUENCE [LARGE SCALE GENOMIC DNA]</scope>
    <source>
        <strain evidence="4 5">R-67174</strain>
    </source>
</reference>
<dbReference type="InterPro" id="IPR025540">
    <property type="entry name" value="FlK"/>
</dbReference>
<dbReference type="RefSeq" id="WP_069436146.1">
    <property type="nucleotide sequence ID" value="NZ_LPWG01000003.1"/>
</dbReference>
<dbReference type="PANTHER" id="PTHR36934">
    <property type="entry name" value="BLR0278 PROTEIN"/>
    <property type="match status" value="1"/>
</dbReference>
<dbReference type="SUPFAM" id="SSF54637">
    <property type="entry name" value="Thioesterase/thiol ester dehydrase-isomerase"/>
    <property type="match status" value="1"/>
</dbReference>
<dbReference type="PIRSF" id="PIRSF014972">
    <property type="entry name" value="FlK"/>
    <property type="match status" value="1"/>
</dbReference>
<dbReference type="AlphaFoldDB" id="A0A1E3W512"/>
<feature type="active site" evidence="1">
    <location>
        <position position="42"/>
    </location>
</feature>
<evidence type="ECO:0000256" key="2">
    <source>
        <dbReference type="PIRSR" id="PIRSR014972-2"/>
    </source>
</evidence>
<protein>
    <submittedName>
        <fullName evidence="4">Thioesterase</fullName>
    </submittedName>
</protein>
<feature type="binding site" evidence="2">
    <location>
        <position position="69"/>
    </location>
    <ligand>
        <name>substrate</name>
    </ligand>
</feature>
<evidence type="ECO:0000259" key="3">
    <source>
        <dbReference type="Pfam" id="PF22636"/>
    </source>
</evidence>
<dbReference type="PANTHER" id="PTHR36934:SF1">
    <property type="entry name" value="THIOESTERASE DOMAIN-CONTAINING PROTEIN"/>
    <property type="match status" value="1"/>
</dbReference>